<keyword evidence="2" id="KW-1185">Reference proteome</keyword>
<dbReference type="KEGG" id="cno:NT01CX_2002"/>
<sequence length="49" mass="5571">MLVAPDGEVISEIVSSDLRIIREIIDTDKISNWYLNQARNDVVKIISVE</sequence>
<protein>
    <submittedName>
        <fullName evidence="1">Uncharacterized protein</fullName>
    </submittedName>
</protein>
<name>A0Q0C3_CLONN</name>
<gene>
    <name evidence="1" type="ordered locus">NT01CX_2002</name>
</gene>
<dbReference type="STRING" id="386415.NT01CX_2002"/>
<accession>A0Q0C3</accession>
<evidence type="ECO:0000313" key="1">
    <source>
        <dbReference type="EMBL" id="ABK61183.1"/>
    </source>
</evidence>
<proteinExistence type="predicted"/>
<dbReference type="EMBL" id="CP000382">
    <property type="protein sequence ID" value="ABK61183.1"/>
    <property type="molecule type" value="Genomic_DNA"/>
</dbReference>
<dbReference type="Proteomes" id="UP000008220">
    <property type="component" value="Chromosome"/>
</dbReference>
<dbReference type="HOGENOM" id="CLU_3134178_0_0_9"/>
<dbReference type="AlphaFoldDB" id="A0Q0C3"/>
<reference evidence="1 2" key="1">
    <citation type="journal article" date="2006" name="Nat. Biotechnol.">
        <title>The genome and transcriptomes of the anti-tumor agent Clostridium novyi-NT.</title>
        <authorList>
            <person name="Bettegowda C."/>
            <person name="Huang X."/>
            <person name="Lin J."/>
            <person name="Cheong I."/>
            <person name="Kohli M."/>
            <person name="Szabo S.A."/>
            <person name="Zhang X."/>
            <person name="Diaz L.A. Jr."/>
            <person name="Velculescu V.E."/>
            <person name="Parmigiani G."/>
            <person name="Kinzler K.W."/>
            <person name="Vogelstein B."/>
            <person name="Zhou S."/>
        </authorList>
    </citation>
    <scope>NUCLEOTIDE SEQUENCE [LARGE SCALE GENOMIC DNA]</scope>
    <source>
        <strain evidence="1 2">NT</strain>
    </source>
</reference>
<organism evidence="1 2">
    <name type="scientific">Clostridium novyi (strain NT)</name>
    <dbReference type="NCBI Taxonomy" id="386415"/>
    <lineage>
        <taxon>Bacteria</taxon>
        <taxon>Bacillati</taxon>
        <taxon>Bacillota</taxon>
        <taxon>Clostridia</taxon>
        <taxon>Eubacteriales</taxon>
        <taxon>Clostridiaceae</taxon>
        <taxon>Clostridium</taxon>
    </lineage>
</organism>
<dbReference type="RefSeq" id="WP_011722078.1">
    <property type="nucleotide sequence ID" value="NC_008593.1"/>
</dbReference>
<evidence type="ECO:0000313" key="2">
    <source>
        <dbReference type="Proteomes" id="UP000008220"/>
    </source>
</evidence>